<evidence type="ECO:0000313" key="2">
    <source>
        <dbReference type="EMBL" id="RJG03839.1"/>
    </source>
</evidence>
<gene>
    <name evidence="2" type="ORF">D3878_21455</name>
</gene>
<dbReference type="AlphaFoldDB" id="A0A3A3GAP9"/>
<evidence type="ECO:0000256" key="1">
    <source>
        <dbReference type="SAM" id="Phobius"/>
    </source>
</evidence>
<name>A0A3A3GAP9_9BURK</name>
<evidence type="ECO:0000313" key="3">
    <source>
        <dbReference type="Proteomes" id="UP000266327"/>
    </source>
</evidence>
<feature type="transmembrane region" description="Helical" evidence="1">
    <location>
        <begin position="7"/>
        <end position="28"/>
    </location>
</feature>
<keyword evidence="3" id="KW-1185">Reference proteome</keyword>
<dbReference type="Proteomes" id="UP000266327">
    <property type="component" value="Unassembled WGS sequence"/>
</dbReference>
<proteinExistence type="predicted"/>
<accession>A0A3A3GAP9</accession>
<dbReference type="EMBL" id="QYUQ01000002">
    <property type="protein sequence ID" value="RJG03839.1"/>
    <property type="molecule type" value="Genomic_DNA"/>
</dbReference>
<keyword evidence="1" id="KW-0812">Transmembrane</keyword>
<dbReference type="RefSeq" id="WP_119788070.1">
    <property type="nucleotide sequence ID" value="NZ_QYUQ01000002.1"/>
</dbReference>
<comment type="caution">
    <text evidence="2">The sequence shown here is derived from an EMBL/GenBank/DDBJ whole genome shotgun (WGS) entry which is preliminary data.</text>
</comment>
<dbReference type="InterPro" id="IPR008407">
    <property type="entry name" value="Brnchd-chn_aa_trnsp_AzlD"/>
</dbReference>
<organism evidence="2 3">
    <name type="scientific">Noviherbaspirillum sedimenti</name>
    <dbReference type="NCBI Taxonomy" id="2320865"/>
    <lineage>
        <taxon>Bacteria</taxon>
        <taxon>Pseudomonadati</taxon>
        <taxon>Pseudomonadota</taxon>
        <taxon>Betaproteobacteria</taxon>
        <taxon>Burkholderiales</taxon>
        <taxon>Oxalobacteraceae</taxon>
        <taxon>Noviherbaspirillum</taxon>
    </lineage>
</organism>
<feature type="transmembrane region" description="Helical" evidence="1">
    <location>
        <begin position="40"/>
        <end position="59"/>
    </location>
</feature>
<reference evidence="3" key="1">
    <citation type="submission" date="2018-09" db="EMBL/GenBank/DDBJ databases">
        <authorList>
            <person name="Zhu H."/>
        </authorList>
    </citation>
    <scope>NUCLEOTIDE SEQUENCE [LARGE SCALE GENOMIC DNA]</scope>
    <source>
        <strain evidence="3">K1S02-23</strain>
    </source>
</reference>
<dbReference type="Pfam" id="PF05437">
    <property type="entry name" value="AzlD"/>
    <property type="match status" value="1"/>
</dbReference>
<dbReference type="OrthoDB" id="5465192at2"/>
<sequence length="111" mass="11841">MESIDIWICIALMFIATVLTRSSFFMLGDAVKLPGWVKHALRYAPAAALAATIAPDILMTTGSSGNLTLTLINPKLLAAVGAAVFFMATRHMLGTIAVGMALFTVSRLWLS</sequence>
<keyword evidence="1" id="KW-0472">Membrane</keyword>
<keyword evidence="1" id="KW-1133">Transmembrane helix</keyword>
<protein>
    <submittedName>
        <fullName evidence="2">AzlD domain-containing protein</fullName>
    </submittedName>
</protein>